<comment type="caution">
    <text evidence="1">The sequence shown here is derived from an EMBL/GenBank/DDBJ whole genome shotgun (WGS) entry which is preliminary data.</text>
</comment>
<sequence length="438" mass="50078">MTDDNINESKKCSSSIVTMWVLLEGKASAIEVDIDQNNYMTRSFNLDRLKPILREIFEDLKTVKSEETEFFTFNDRINPIPPGTNLNSLSGSTTDIAPLVVRYPLSTSTVIVRCNLSTSWFKSSFPHTSGLWYLVRNVAESKFQTLRLDTVQYSFIHNENNSKQQIENEFQFNKMITKIKPNCEDEREVSISIQVTGRKAYGDWEIGEALNEFLHQSGSTMFDIRSFSIDDLPRSNPPISEEAIAQLIAELKKRKSAFGIVNRNESTCQEFISPLMSTAVTHVQEEAKELLLKAEEWIDGTKAYGPIDYSISIEEVLVLVQEVKKDDFEKGTAQNFAQIHSAVESRKRRIKVDPRDEEVPVVMYGIVTNALQWYFLRWAGSSDDPTVELSGPHICEFDSNTMEQVKIILSCIASILQYQVRGYDDDSKRTRIKRRRTS</sequence>
<name>A0A397U9L6_9GLOM</name>
<dbReference type="AlphaFoldDB" id="A0A397U9L6"/>
<dbReference type="OrthoDB" id="2410986at2759"/>
<evidence type="ECO:0000313" key="1">
    <source>
        <dbReference type="EMBL" id="RIB07005.1"/>
    </source>
</evidence>
<dbReference type="EMBL" id="QKWP01001725">
    <property type="protein sequence ID" value="RIB07005.1"/>
    <property type="molecule type" value="Genomic_DNA"/>
</dbReference>
<proteinExistence type="predicted"/>
<organism evidence="1 2">
    <name type="scientific">Gigaspora rosea</name>
    <dbReference type="NCBI Taxonomy" id="44941"/>
    <lineage>
        <taxon>Eukaryota</taxon>
        <taxon>Fungi</taxon>
        <taxon>Fungi incertae sedis</taxon>
        <taxon>Mucoromycota</taxon>
        <taxon>Glomeromycotina</taxon>
        <taxon>Glomeromycetes</taxon>
        <taxon>Diversisporales</taxon>
        <taxon>Gigasporaceae</taxon>
        <taxon>Gigaspora</taxon>
    </lineage>
</organism>
<protein>
    <submittedName>
        <fullName evidence="1">Uncharacterized protein</fullName>
    </submittedName>
</protein>
<accession>A0A397U9L6</accession>
<keyword evidence="2" id="KW-1185">Reference proteome</keyword>
<gene>
    <name evidence="1" type="ORF">C2G38_2215622</name>
</gene>
<evidence type="ECO:0000313" key="2">
    <source>
        <dbReference type="Proteomes" id="UP000266673"/>
    </source>
</evidence>
<dbReference type="Proteomes" id="UP000266673">
    <property type="component" value="Unassembled WGS sequence"/>
</dbReference>
<reference evidence="1 2" key="1">
    <citation type="submission" date="2018-06" db="EMBL/GenBank/DDBJ databases">
        <title>Comparative genomics reveals the genomic features of Rhizophagus irregularis, R. cerebriforme, R. diaphanum and Gigaspora rosea, and their symbiotic lifestyle signature.</title>
        <authorList>
            <person name="Morin E."/>
            <person name="San Clemente H."/>
            <person name="Chen E.C.H."/>
            <person name="De La Providencia I."/>
            <person name="Hainaut M."/>
            <person name="Kuo A."/>
            <person name="Kohler A."/>
            <person name="Murat C."/>
            <person name="Tang N."/>
            <person name="Roy S."/>
            <person name="Loubradou J."/>
            <person name="Henrissat B."/>
            <person name="Grigoriev I.V."/>
            <person name="Corradi N."/>
            <person name="Roux C."/>
            <person name="Martin F.M."/>
        </authorList>
    </citation>
    <scope>NUCLEOTIDE SEQUENCE [LARGE SCALE GENOMIC DNA]</scope>
    <source>
        <strain evidence="1 2">DAOM 194757</strain>
    </source>
</reference>